<gene>
    <name evidence="2" type="ORF">DWB61_00465</name>
</gene>
<protein>
    <submittedName>
        <fullName evidence="2">Class I SAM-dependent methyltransferase</fullName>
    </submittedName>
</protein>
<evidence type="ECO:0000313" key="3">
    <source>
        <dbReference type="Proteomes" id="UP000285794"/>
    </source>
</evidence>
<dbReference type="InterPro" id="IPR050447">
    <property type="entry name" value="Erg6_SMT_methyltransf"/>
</dbReference>
<name>A0A425Y7I3_9BACT</name>
<dbReference type="GO" id="GO:0008168">
    <property type="term" value="F:methyltransferase activity"/>
    <property type="evidence" value="ECO:0007669"/>
    <property type="project" value="UniProtKB-KW"/>
</dbReference>
<dbReference type="InterPro" id="IPR025714">
    <property type="entry name" value="Methyltranfer_dom"/>
</dbReference>
<feature type="domain" description="Methyltransferase" evidence="1">
    <location>
        <begin position="54"/>
        <end position="160"/>
    </location>
</feature>
<dbReference type="PANTHER" id="PTHR44068">
    <property type="entry name" value="ZGC:194242"/>
    <property type="match status" value="1"/>
</dbReference>
<keyword evidence="2" id="KW-0808">Transferase</keyword>
<dbReference type="EMBL" id="QQWG01000001">
    <property type="protein sequence ID" value="RRG24525.1"/>
    <property type="molecule type" value="Genomic_DNA"/>
</dbReference>
<evidence type="ECO:0000313" key="2">
    <source>
        <dbReference type="EMBL" id="RRG24525.1"/>
    </source>
</evidence>
<dbReference type="InterPro" id="IPR029063">
    <property type="entry name" value="SAM-dependent_MTases_sf"/>
</dbReference>
<dbReference type="Proteomes" id="UP000285794">
    <property type="component" value="Unassembled WGS sequence"/>
</dbReference>
<dbReference type="OrthoDB" id="9770553at2"/>
<dbReference type="PANTHER" id="PTHR44068:SF11">
    <property type="entry name" value="GERANYL DIPHOSPHATE 2-C-METHYLTRANSFERASE"/>
    <property type="match status" value="1"/>
</dbReference>
<keyword evidence="2" id="KW-0489">Methyltransferase</keyword>
<dbReference type="AlphaFoldDB" id="A0A425Y7I3"/>
<evidence type="ECO:0000259" key="1">
    <source>
        <dbReference type="Pfam" id="PF13847"/>
    </source>
</evidence>
<dbReference type="Pfam" id="PF13847">
    <property type="entry name" value="Methyltransf_31"/>
    <property type="match status" value="1"/>
</dbReference>
<dbReference type="Gene3D" id="3.40.50.150">
    <property type="entry name" value="Vaccinia Virus protein VP39"/>
    <property type="match status" value="1"/>
</dbReference>
<reference evidence="2 3" key="1">
    <citation type="submission" date="2018-07" db="EMBL/GenBank/DDBJ databases">
        <title>Draft genome sequence of Ancylomarina sp. M1P.</title>
        <authorList>
            <person name="Yadav S."/>
            <person name="Villanueva L."/>
            <person name="Damste J.S.S."/>
        </authorList>
    </citation>
    <scope>NUCLEOTIDE SEQUENCE [LARGE SCALE GENOMIC DNA]</scope>
    <source>
        <strain evidence="2 3">M1P</strain>
    </source>
</reference>
<organism evidence="2 3">
    <name type="scientific">Ancylomarina euxinus</name>
    <dbReference type="NCBI Taxonomy" id="2283627"/>
    <lineage>
        <taxon>Bacteria</taxon>
        <taxon>Pseudomonadati</taxon>
        <taxon>Bacteroidota</taxon>
        <taxon>Bacteroidia</taxon>
        <taxon>Marinilabiliales</taxon>
        <taxon>Marinifilaceae</taxon>
        <taxon>Ancylomarina</taxon>
    </lineage>
</organism>
<dbReference type="SUPFAM" id="SSF53335">
    <property type="entry name" value="S-adenosyl-L-methionine-dependent methyltransferases"/>
    <property type="match status" value="1"/>
</dbReference>
<sequence>MKSNQYEMILDAIEKMGISKTDIARKHTSAYDEFHVRGRAVSEELFFQIELINDSQVLDLGCGLGGTCRMLAEKYDCMVHGIDYSEQHISTAKSLSKLTGFEAKTEFIQADATQMPYSSDHFDLVITQHVQMCIADKDKLYSEVERVLKKGGHFIYYDVLKKSDEAPTFPQPWVDNKVYSFLISSHELENKLCSLGFKKIASEDQSQKGLNFLTNFLTQAEEKPAILTGQKILMGDNSIEKITNLYQALKDGIIGLESGTYEL</sequence>
<keyword evidence="3" id="KW-1185">Reference proteome</keyword>
<dbReference type="CDD" id="cd02440">
    <property type="entry name" value="AdoMet_MTases"/>
    <property type="match status" value="1"/>
</dbReference>
<dbReference type="GO" id="GO:0032259">
    <property type="term" value="P:methylation"/>
    <property type="evidence" value="ECO:0007669"/>
    <property type="project" value="UniProtKB-KW"/>
</dbReference>
<comment type="caution">
    <text evidence="2">The sequence shown here is derived from an EMBL/GenBank/DDBJ whole genome shotgun (WGS) entry which is preliminary data.</text>
</comment>
<dbReference type="RefSeq" id="WP_125028834.1">
    <property type="nucleotide sequence ID" value="NZ_JAPXVP010000001.1"/>
</dbReference>
<accession>A0A425Y7I3</accession>
<proteinExistence type="predicted"/>